<keyword evidence="4" id="KW-1133">Transmembrane helix</keyword>
<dbReference type="Proteomes" id="UP000653472">
    <property type="component" value="Unassembled WGS sequence"/>
</dbReference>
<dbReference type="RefSeq" id="WP_168148224.1">
    <property type="nucleotide sequence ID" value="NZ_JAAVXB010000005.1"/>
</dbReference>
<protein>
    <submittedName>
        <fullName evidence="6">LPS export ABC transporter periplasmic protein LptC</fullName>
    </submittedName>
</protein>
<evidence type="ECO:0000256" key="5">
    <source>
        <dbReference type="ARBA" id="ARBA00023136"/>
    </source>
</evidence>
<dbReference type="AlphaFoldDB" id="A0A969W942"/>
<comment type="caution">
    <text evidence="6">The sequence shown here is derived from an EMBL/GenBank/DDBJ whole genome shotgun (WGS) entry which is preliminary data.</text>
</comment>
<dbReference type="InterPro" id="IPR052363">
    <property type="entry name" value="LPS_export_LptC"/>
</dbReference>
<dbReference type="PANTHER" id="PTHR37481">
    <property type="entry name" value="LIPOPOLYSACCHARIDE EXPORT SYSTEM PROTEIN LPTC"/>
    <property type="match status" value="1"/>
</dbReference>
<evidence type="ECO:0000256" key="4">
    <source>
        <dbReference type="ARBA" id="ARBA00022989"/>
    </source>
</evidence>
<dbReference type="Gene3D" id="2.60.450.10">
    <property type="entry name" value="Lipopolysaccharide (LPS) transport protein A like domain"/>
    <property type="match status" value="1"/>
</dbReference>
<reference evidence="6" key="1">
    <citation type="submission" date="2020-03" db="EMBL/GenBank/DDBJ databases">
        <title>Solimonas marina sp. nov., isolated from deep seawater of the Pacific Ocean.</title>
        <authorList>
            <person name="Liu X."/>
            <person name="Lai Q."/>
            <person name="Sun F."/>
            <person name="Gai Y."/>
            <person name="Li G."/>
            <person name="Shao Z."/>
        </authorList>
    </citation>
    <scope>NUCLEOTIDE SEQUENCE</scope>
    <source>
        <strain evidence="6">C16B3</strain>
    </source>
</reference>
<name>A0A969W942_9GAMM</name>
<sequence length="190" mass="21148">MSRIKSWLPFVLLIIAAAYIVSHSMRRSNEVTANAPEASGREPTYVADDATWIRYGTDGNPMIRAQAQRIDYYDDRSAVLTTVVVDRLGGPQGHWHLEAPKGTVPANQQRMLLQPDVNITGETSSQLPTTIAARDVWVDWDKRTISSDQPIRGNAPNRAVSAKGWQTDFDASSIQMKGNVEVQYDAPPRR</sequence>
<dbReference type="Pfam" id="PF06835">
    <property type="entry name" value="LptC"/>
    <property type="match status" value="1"/>
</dbReference>
<dbReference type="EMBL" id="JAAVXB010000005">
    <property type="protein sequence ID" value="NKF22907.1"/>
    <property type="molecule type" value="Genomic_DNA"/>
</dbReference>
<evidence type="ECO:0000313" key="7">
    <source>
        <dbReference type="Proteomes" id="UP000653472"/>
    </source>
</evidence>
<dbReference type="GO" id="GO:0030288">
    <property type="term" value="C:outer membrane-bounded periplasmic space"/>
    <property type="evidence" value="ECO:0007669"/>
    <property type="project" value="TreeGrafter"/>
</dbReference>
<organism evidence="6 7">
    <name type="scientific">Solimonas marina</name>
    <dbReference type="NCBI Taxonomy" id="2714601"/>
    <lineage>
        <taxon>Bacteria</taxon>
        <taxon>Pseudomonadati</taxon>
        <taxon>Pseudomonadota</taxon>
        <taxon>Gammaproteobacteria</taxon>
        <taxon>Nevskiales</taxon>
        <taxon>Nevskiaceae</taxon>
        <taxon>Solimonas</taxon>
    </lineage>
</organism>
<dbReference type="InterPro" id="IPR010664">
    <property type="entry name" value="LipoPS_assembly_LptC-rel"/>
</dbReference>
<accession>A0A969W942</accession>
<keyword evidence="1" id="KW-1003">Cell membrane</keyword>
<dbReference type="GO" id="GO:0005886">
    <property type="term" value="C:plasma membrane"/>
    <property type="evidence" value="ECO:0007669"/>
    <property type="project" value="InterPro"/>
</dbReference>
<keyword evidence="5" id="KW-0472">Membrane</keyword>
<keyword evidence="7" id="KW-1185">Reference proteome</keyword>
<keyword evidence="2" id="KW-0997">Cell inner membrane</keyword>
<gene>
    <name evidence="6" type="primary">lptC</name>
    <name evidence="6" type="ORF">G7Y82_11305</name>
</gene>
<dbReference type="InterPro" id="IPR026265">
    <property type="entry name" value="LptC"/>
</dbReference>
<evidence type="ECO:0000256" key="1">
    <source>
        <dbReference type="ARBA" id="ARBA00022475"/>
    </source>
</evidence>
<evidence type="ECO:0000313" key="6">
    <source>
        <dbReference type="EMBL" id="NKF22907.1"/>
    </source>
</evidence>
<evidence type="ECO:0000256" key="2">
    <source>
        <dbReference type="ARBA" id="ARBA00022519"/>
    </source>
</evidence>
<keyword evidence="3" id="KW-0812">Transmembrane</keyword>
<dbReference type="PANTHER" id="PTHR37481:SF1">
    <property type="entry name" value="LIPOPOLYSACCHARIDE EXPORT SYSTEM PROTEIN LPTC"/>
    <property type="match status" value="1"/>
</dbReference>
<proteinExistence type="predicted"/>
<dbReference type="NCBIfam" id="TIGR04409">
    <property type="entry name" value="LptC_YrbK"/>
    <property type="match status" value="1"/>
</dbReference>
<evidence type="ECO:0000256" key="3">
    <source>
        <dbReference type="ARBA" id="ARBA00022692"/>
    </source>
</evidence>
<dbReference type="GO" id="GO:0017089">
    <property type="term" value="F:glycolipid transfer activity"/>
    <property type="evidence" value="ECO:0007669"/>
    <property type="project" value="TreeGrafter"/>
</dbReference>
<dbReference type="GO" id="GO:0015221">
    <property type="term" value="F:lipopolysaccharide transmembrane transporter activity"/>
    <property type="evidence" value="ECO:0007669"/>
    <property type="project" value="InterPro"/>
</dbReference>